<reference evidence="2 3" key="1">
    <citation type="submission" date="2023-10" db="EMBL/GenBank/DDBJ databases">
        <title>Genomes of two closely related lineages of the louse Polyplax serrata with different host specificities.</title>
        <authorList>
            <person name="Martinu J."/>
            <person name="Tarabai H."/>
            <person name="Stefka J."/>
            <person name="Hypsa V."/>
        </authorList>
    </citation>
    <scope>NUCLEOTIDE SEQUENCE [LARGE SCALE GENOMIC DNA]</scope>
    <source>
        <strain evidence="2">HR10_N</strain>
    </source>
</reference>
<feature type="region of interest" description="Disordered" evidence="1">
    <location>
        <begin position="47"/>
        <end position="66"/>
    </location>
</feature>
<dbReference type="Proteomes" id="UP001372834">
    <property type="component" value="Unassembled WGS sequence"/>
</dbReference>
<dbReference type="EMBL" id="JAWJWE010000036">
    <property type="protein sequence ID" value="KAK6629770.1"/>
    <property type="molecule type" value="Genomic_DNA"/>
</dbReference>
<dbReference type="AlphaFoldDB" id="A0AAN8P3F2"/>
<gene>
    <name evidence="2" type="ORF">RUM43_003588</name>
</gene>
<organism evidence="2 3">
    <name type="scientific">Polyplax serrata</name>
    <name type="common">Common mouse louse</name>
    <dbReference type="NCBI Taxonomy" id="468196"/>
    <lineage>
        <taxon>Eukaryota</taxon>
        <taxon>Metazoa</taxon>
        <taxon>Ecdysozoa</taxon>
        <taxon>Arthropoda</taxon>
        <taxon>Hexapoda</taxon>
        <taxon>Insecta</taxon>
        <taxon>Pterygota</taxon>
        <taxon>Neoptera</taxon>
        <taxon>Paraneoptera</taxon>
        <taxon>Psocodea</taxon>
        <taxon>Troctomorpha</taxon>
        <taxon>Phthiraptera</taxon>
        <taxon>Anoplura</taxon>
        <taxon>Polyplacidae</taxon>
        <taxon>Polyplax</taxon>
    </lineage>
</organism>
<sequence length="123" mass="13912">MFVISFFWKATHLVDVDIQQSLRDPSKKGGCIGPAAHIPKFVNASVESLPEQKSRSTGVRNTTAAKPKKVSAEEIQFHILKLDNTSWMYRPIQNKKRKGSEIEKRGEKKEGRKCAVKNESKTE</sequence>
<evidence type="ECO:0000313" key="3">
    <source>
        <dbReference type="Proteomes" id="UP001372834"/>
    </source>
</evidence>
<feature type="compositionally biased region" description="Basic and acidic residues" evidence="1">
    <location>
        <begin position="99"/>
        <end position="123"/>
    </location>
</feature>
<accession>A0AAN8P3F2</accession>
<protein>
    <submittedName>
        <fullName evidence="2">Uncharacterized protein</fullName>
    </submittedName>
</protein>
<evidence type="ECO:0000313" key="2">
    <source>
        <dbReference type="EMBL" id="KAK6629770.1"/>
    </source>
</evidence>
<name>A0AAN8P3F2_POLSC</name>
<comment type="caution">
    <text evidence="2">The sequence shown here is derived from an EMBL/GenBank/DDBJ whole genome shotgun (WGS) entry which is preliminary data.</text>
</comment>
<feature type="compositionally biased region" description="Polar residues" evidence="1">
    <location>
        <begin position="55"/>
        <end position="64"/>
    </location>
</feature>
<evidence type="ECO:0000256" key="1">
    <source>
        <dbReference type="SAM" id="MobiDB-lite"/>
    </source>
</evidence>
<feature type="region of interest" description="Disordered" evidence="1">
    <location>
        <begin position="93"/>
        <end position="123"/>
    </location>
</feature>
<proteinExistence type="predicted"/>